<dbReference type="SMART" id="SM00994">
    <property type="entry name" value="zf-C4_ClpX"/>
    <property type="match status" value="1"/>
</dbReference>
<dbReference type="AlphaFoldDB" id="A0A150LTT5"/>
<proteinExistence type="predicted"/>
<sequence>MNGGQKTWLDSLTAEALEQFSEDMMAAVENGEDKEKQRFYEGMAVASKLAAMKLKGEFEYIDGEFIHHVYENMKMLNVAEIDDTFSTAQENTNERCSFCLQQKAQLARGPFASICEDCLQFGLQVIESQK</sequence>
<dbReference type="Proteomes" id="UP000075455">
    <property type="component" value="Unassembled WGS sequence"/>
</dbReference>
<evidence type="ECO:0000313" key="2">
    <source>
        <dbReference type="EMBL" id="KYD15718.1"/>
    </source>
</evidence>
<dbReference type="EMBL" id="LQYS01000037">
    <property type="protein sequence ID" value="KYD15718.1"/>
    <property type="molecule type" value="Genomic_DNA"/>
</dbReference>
<reference evidence="2 3" key="1">
    <citation type="submission" date="2016-01" db="EMBL/GenBank/DDBJ databases">
        <title>Draft Genome Sequences of Seven Thermophilic Sporeformers Isolated from Foods.</title>
        <authorList>
            <person name="Berendsen E.M."/>
            <person name="Wells-Bennik M.H."/>
            <person name="Krawcyk A.O."/>
            <person name="De Jong A."/>
            <person name="Holsappel S."/>
            <person name="Eijlander R.T."/>
            <person name="Kuipers O.P."/>
        </authorList>
    </citation>
    <scope>NUCLEOTIDE SEQUENCE [LARGE SCALE GENOMIC DNA]</scope>
    <source>
        <strain evidence="2 3">B4119</strain>
    </source>
</reference>
<organism evidence="2 3">
    <name type="scientific">Saccharococcus caldoxylosilyticus</name>
    <dbReference type="NCBI Taxonomy" id="81408"/>
    <lineage>
        <taxon>Bacteria</taxon>
        <taxon>Bacillati</taxon>
        <taxon>Bacillota</taxon>
        <taxon>Bacilli</taxon>
        <taxon>Bacillales</taxon>
        <taxon>Anoxybacillaceae</taxon>
        <taxon>Saccharococcus</taxon>
    </lineage>
</organism>
<dbReference type="InterPro" id="IPR010603">
    <property type="entry name" value="Znf_CppX_C4"/>
</dbReference>
<dbReference type="RefSeq" id="WP_061579300.1">
    <property type="nucleotide sequence ID" value="NZ_LQYS01000037.1"/>
</dbReference>
<dbReference type="PATRIC" id="fig|81408.3.peg.3175"/>
<dbReference type="eggNOG" id="ENOG502ZJ58">
    <property type="taxonomic scope" value="Bacteria"/>
</dbReference>
<evidence type="ECO:0000259" key="1">
    <source>
        <dbReference type="SMART" id="SM00994"/>
    </source>
</evidence>
<dbReference type="GO" id="GO:0046983">
    <property type="term" value="F:protein dimerization activity"/>
    <property type="evidence" value="ECO:0007669"/>
    <property type="project" value="InterPro"/>
</dbReference>
<evidence type="ECO:0000313" key="3">
    <source>
        <dbReference type="Proteomes" id="UP000075455"/>
    </source>
</evidence>
<comment type="caution">
    <text evidence="2">The sequence shown here is derived from an EMBL/GenBank/DDBJ whole genome shotgun (WGS) entry which is preliminary data.</text>
</comment>
<accession>A0A150LTT5</accession>
<protein>
    <recommendedName>
        <fullName evidence="1">ATP-dependent Clp protease ATP-binding subunit ClpX zinc ribbon domain-containing protein</fullName>
    </recommendedName>
</protein>
<dbReference type="STRING" id="81408.B4119_2146"/>
<dbReference type="GO" id="GO:0008270">
    <property type="term" value="F:zinc ion binding"/>
    <property type="evidence" value="ECO:0007669"/>
    <property type="project" value="InterPro"/>
</dbReference>
<name>A0A150LTT5_9BACL</name>
<feature type="domain" description="ATP-dependent Clp protease ATP-binding subunit ClpX zinc ribbon" evidence="1">
    <location>
        <begin position="93"/>
        <end position="129"/>
    </location>
</feature>
<gene>
    <name evidence="2" type="ORF">B4119_2146</name>
</gene>